<name>A0ACC2BXE0_DIPCM</name>
<comment type="caution">
    <text evidence="1">The sequence shown here is derived from an EMBL/GenBank/DDBJ whole genome shotgun (WGS) entry which is preliminary data.</text>
</comment>
<keyword evidence="2" id="KW-1185">Reference proteome</keyword>
<sequence>MEGAVSEFQWLPLVFALPEYYQRLCSCQKRAKMPLLMPAVLRRPKWSFSCTGLWNRQLILGAGDDGAGKFGSCFRWRLQDARLSQPFERQEWNSEQLWRRFFSDPSQWWDHRFDKTNARFPDFKHKKTQDALWIDARSTPRWVRSELAAMAPIAVQQSAFSWNAKMAKYVEGGQFTEAVALFELMQTQGVPPDKHSFIQVLKACAGSMALEVGKHIHCQVIKSSYGSDVFVGSCLLDMYSKCGSIEDAYNVFENMPQRDVISWSAMIVAYAKSGQGSRALEIYTQMQQELIKPNSFTFVGALTACTSLGALEEGRFLHSQVIENGQESDPHVGSCLVDMYAKSESVEDACKVFNDMPTRDVVSWSAMIVGYVKCGQGGKALELFHEMQREGLEPNNVTFLGLIEACTNLLSLEEGRHVHAQVIQSGWETDTSIENCLLDMYAKCESIEDARELFNNMSKRKLFSWNTMIMGYANCQLGGKAIDLFFQMQCERVEPDNITFLGVLKACSSTQALEHGKFIHEQIGKSKWKSDNFVGNSLIDMYSKCGSMEDAHRVFDGILANDIVCWSAMILGYVKSGQAEEALDLFREMQCKAVEPDPITFVAALNACASVGALEEGRLVHAQIFQSGYDSDAFLGSCLVDMYAKCGSMEEACEVFNNMQLRKVGAWSAMILGYVEYGQEENAIVMFKRMLQEDVVPDSVTFIGVLMACSSIVALNDGKLIHAQVIESGFESDVFVASCLIDMYAKCGSIEDACRVFSNIPFRDVVCWNAVLSGYAMHGLGKKAIQLLEWMLQEGTDMDTASFASLLSACSHAGLADEGVYYFETMSPVYGLSAEVEHHSSMVDLLGRAGHLHEAHDMIKNMPCLPDVSIWQALLGACKIHGNVQMGESAAKELFSLDPEHSSGYVLLSNIYAAAGKWSSKSKVQNLWTKRHASKQPRYTWVEMI</sequence>
<gene>
    <name evidence="1" type="ORF">O6H91_13G086000</name>
</gene>
<reference evidence="2" key="1">
    <citation type="journal article" date="2024" name="Proc. Natl. Acad. Sci. U.S.A.">
        <title>Extraordinary preservation of gene collinearity over three hundred million years revealed in homosporous lycophytes.</title>
        <authorList>
            <person name="Li C."/>
            <person name="Wickell D."/>
            <person name="Kuo L.Y."/>
            <person name="Chen X."/>
            <person name="Nie B."/>
            <person name="Liao X."/>
            <person name="Peng D."/>
            <person name="Ji J."/>
            <person name="Jenkins J."/>
            <person name="Williams M."/>
            <person name="Shu S."/>
            <person name="Plott C."/>
            <person name="Barry K."/>
            <person name="Rajasekar S."/>
            <person name="Grimwood J."/>
            <person name="Han X."/>
            <person name="Sun S."/>
            <person name="Hou Z."/>
            <person name="He W."/>
            <person name="Dai G."/>
            <person name="Sun C."/>
            <person name="Schmutz J."/>
            <person name="Leebens-Mack J.H."/>
            <person name="Li F.W."/>
            <person name="Wang L."/>
        </authorList>
    </citation>
    <scope>NUCLEOTIDE SEQUENCE [LARGE SCALE GENOMIC DNA]</scope>
    <source>
        <strain evidence="2">cv. PW_Plant_1</strain>
    </source>
</reference>
<dbReference type="EMBL" id="CM055104">
    <property type="protein sequence ID" value="KAJ7534249.1"/>
    <property type="molecule type" value="Genomic_DNA"/>
</dbReference>
<organism evidence="1 2">
    <name type="scientific">Diphasiastrum complanatum</name>
    <name type="common">Issler's clubmoss</name>
    <name type="synonym">Lycopodium complanatum</name>
    <dbReference type="NCBI Taxonomy" id="34168"/>
    <lineage>
        <taxon>Eukaryota</taxon>
        <taxon>Viridiplantae</taxon>
        <taxon>Streptophyta</taxon>
        <taxon>Embryophyta</taxon>
        <taxon>Tracheophyta</taxon>
        <taxon>Lycopodiopsida</taxon>
        <taxon>Lycopodiales</taxon>
        <taxon>Lycopodiaceae</taxon>
        <taxon>Lycopodioideae</taxon>
        <taxon>Diphasiastrum</taxon>
    </lineage>
</organism>
<evidence type="ECO:0000313" key="1">
    <source>
        <dbReference type="EMBL" id="KAJ7534249.1"/>
    </source>
</evidence>
<dbReference type="Proteomes" id="UP001162992">
    <property type="component" value="Chromosome 13"/>
</dbReference>
<proteinExistence type="predicted"/>
<evidence type="ECO:0000313" key="2">
    <source>
        <dbReference type="Proteomes" id="UP001162992"/>
    </source>
</evidence>
<accession>A0ACC2BXE0</accession>
<protein>
    <submittedName>
        <fullName evidence="1">Uncharacterized protein</fullName>
    </submittedName>
</protein>